<sequence>MNENIPQLATIRIECNEPGTAMLFFPGPELEYIYVFTAKHCLTGKNFDKAFVKDQVILTKIFNPVNKTYHTCRLTESDIVVVSADAEDLALIILPKQRILELNGTEFHYQIIDTNPGIISYNARGFASFNDQEADRPFPLTYVEDQKDNPNLFLLKSESILDTYFQRALDNVEGLSGSGAFAELRGNVYLAGIIHSYEDGNIFTATKVLAYNQLIDASRFTLLSTTKLETDQIVLDTFKQMESNREEINSRTNDTIGTVNIPRDTSVLNQLLSSSGMAVIHGKPGVGKSALAKSLVKTLKDQPGTTVITFTPEQLYYKTLPEALQNAGYIADLERILSSPLAGNSILIWIESFEKLIESGLDGAFRTLLTYVKTRPHLMMLVTIRDYSLQKFKINYRFELPAGNIYYRLQEFNEQEINKIRDAIPEIGPLLTNPKIHYLLRTPYYLDKAVRILPELLSVDKLDEIEFKRLMWQLIVEAGNGERGKTFSAVCLKRAREMSLFTTSAEPPLILQVLVRDNMLQQEKGELANRYSPSHDILEDWALVRDIKQRMQDAESPQNFIISLENTPAGNRAFRLWLDEYYKNEPQASAEFVHTILLDSEIDQSWKDILLIATLRSDHAGILFDTLTPQLLADQGKMLLHVINLLETGCKTLDHKHNDFDHLSPVGSGWDYLIKFIRKNLELIYSFKSFEFTILHLIESWSKQLPEFNPATLPVAASDAAFLLANFIERYQDKISGYHHGRQDDSILKKYAAILFKLTAAAPEIIKEMVHAAQNITEEHLRWKDKDLLNNIRHYAIDGVMSDQICKYFPEKVASIATEEWKQKEKVRSPDSLMSRIQKEPNIEYFGLDEKLKYDYDFPSGYQSFFYWMFLHHPAAGLDFLIPFLNTAFERNYQIRSHRSSEVKTIAITFIDGTTGQYYACYEYWVMYRGTNSRNHLITSLLMALEKGLLDLADASKANYPRVQQYLTRMIKETNHIALLGIVSSLIQAHPDLLDETSVSLLGIRDFFIWDASRATSEMLSMDHYNDDPFNKQERVLEDKRIHRRKYYQGLVGFVADYMFYHRTFNELLFQQVDAMWEQMPEGNDIWRKFLFDMDARKYSFKPIEQPGYENLVQLVPGYDSTVQEMMSSSEDNSFTEINTVWAMKIFNYEEVPNNNYEAWKTGYKYIQQGQDKIRLMTSPGAMAAIGLRDFSDRLTSAEVEWCQQVLLEYAEKILQPKDWMGIGSMAMDEKQAMMGLSCIFAANPTEEVVAKSKEAIFRVLVSQNEEPLKIHLEAGMTQYLSKSQPDFLRDCWHGILAYVDKKSAESAKRQENRKYEYDYDFDDSFHKMKQETESDWLEPLVQSVVSGTIQPPRTIAPALQKETHWLLNDALRIIPYNTNLPRHHEFTELLLQQHLYFLGDRDQRRKNDFHNSRRTFTFFYPRFLLTQPQDLAAKYFTALLIHTLPNEEKPQTDEFNTFIFELIQEHIRAVNGNASVSNFWALWEILKQWMITQSKSYLMPLFLMGIKWNGNSDKWHVLDGKNLYYKDFILKYGFNRINESIKFLSGIAFRNFMPDSLSWVASMLTSQKANEVSVEEAEKFIQKAFYNYGATIKGNKTLLNDFIFILDFLIAKHSTKAYMLKEELIQYKQTL</sequence>
<name>A0ABT8REM6_9BACT</name>
<accession>A0ABT8REM6</accession>
<keyword evidence="2" id="KW-1185">Reference proteome</keyword>
<evidence type="ECO:0008006" key="3">
    <source>
        <dbReference type="Google" id="ProtNLM"/>
    </source>
</evidence>
<gene>
    <name evidence="1" type="ORF">Q0590_25395</name>
</gene>
<evidence type="ECO:0000313" key="1">
    <source>
        <dbReference type="EMBL" id="MDO1449638.1"/>
    </source>
</evidence>
<dbReference type="Proteomes" id="UP001168528">
    <property type="component" value="Unassembled WGS sequence"/>
</dbReference>
<dbReference type="SUPFAM" id="SSF52540">
    <property type="entry name" value="P-loop containing nucleoside triphosphate hydrolases"/>
    <property type="match status" value="1"/>
</dbReference>
<organism evidence="1 2">
    <name type="scientific">Rhodocytophaga aerolata</name>
    <dbReference type="NCBI Taxonomy" id="455078"/>
    <lineage>
        <taxon>Bacteria</taxon>
        <taxon>Pseudomonadati</taxon>
        <taxon>Bacteroidota</taxon>
        <taxon>Cytophagia</taxon>
        <taxon>Cytophagales</taxon>
        <taxon>Rhodocytophagaceae</taxon>
        <taxon>Rhodocytophaga</taxon>
    </lineage>
</organism>
<comment type="caution">
    <text evidence="1">The sequence shown here is derived from an EMBL/GenBank/DDBJ whole genome shotgun (WGS) entry which is preliminary data.</text>
</comment>
<dbReference type="RefSeq" id="WP_302040442.1">
    <property type="nucleotide sequence ID" value="NZ_JAUKPO010000020.1"/>
</dbReference>
<reference evidence="1" key="1">
    <citation type="submission" date="2023-07" db="EMBL/GenBank/DDBJ databases">
        <title>The genome sequence of Rhodocytophaga aerolata KACC 12507.</title>
        <authorList>
            <person name="Zhang X."/>
        </authorList>
    </citation>
    <scope>NUCLEOTIDE SEQUENCE</scope>
    <source>
        <strain evidence="1">KACC 12507</strain>
    </source>
</reference>
<evidence type="ECO:0000313" key="2">
    <source>
        <dbReference type="Proteomes" id="UP001168528"/>
    </source>
</evidence>
<dbReference type="InterPro" id="IPR027417">
    <property type="entry name" value="P-loop_NTPase"/>
</dbReference>
<proteinExistence type="predicted"/>
<protein>
    <recommendedName>
        <fullName evidence="3">ATP-binding protein</fullName>
    </recommendedName>
</protein>
<dbReference type="EMBL" id="JAUKPO010000020">
    <property type="protein sequence ID" value="MDO1449638.1"/>
    <property type="molecule type" value="Genomic_DNA"/>
</dbReference>